<keyword evidence="7" id="KW-0963">Cytoplasm</keyword>
<dbReference type="Gene3D" id="3.40.50.300">
    <property type="entry name" value="P-loop containing nucleotide triphosphate hydrolases"/>
    <property type="match status" value="1"/>
</dbReference>
<dbReference type="GO" id="GO:0009423">
    <property type="term" value="P:chorismate biosynthetic process"/>
    <property type="evidence" value="ECO:0007669"/>
    <property type="project" value="UniProtKB-UniRule"/>
</dbReference>
<reference evidence="8" key="1">
    <citation type="submission" date="2021-03" db="EMBL/GenBank/DDBJ databases">
        <title>Bacillus suaedae sp. nov., isolated from Suaeda aralocaspica.</title>
        <authorList>
            <person name="Lei R.F.R."/>
        </authorList>
    </citation>
    <scope>NUCLEOTIDE SEQUENCE</scope>
    <source>
        <strain evidence="8">YZJH907-2</strain>
    </source>
</reference>
<dbReference type="RefSeq" id="WP_210598021.1">
    <property type="nucleotide sequence ID" value="NZ_JAGKSQ010000005.1"/>
</dbReference>
<comment type="subcellular location">
    <subcellularLocation>
        <location evidence="7">Cytoplasm</location>
    </subcellularLocation>
</comment>
<comment type="catalytic activity">
    <reaction evidence="7">
        <text>shikimate + ATP = 3-phosphoshikimate + ADP + H(+)</text>
        <dbReference type="Rhea" id="RHEA:13121"/>
        <dbReference type="ChEBI" id="CHEBI:15378"/>
        <dbReference type="ChEBI" id="CHEBI:30616"/>
        <dbReference type="ChEBI" id="CHEBI:36208"/>
        <dbReference type="ChEBI" id="CHEBI:145989"/>
        <dbReference type="ChEBI" id="CHEBI:456216"/>
        <dbReference type="EC" id="2.7.1.71"/>
    </reaction>
</comment>
<evidence type="ECO:0000256" key="4">
    <source>
        <dbReference type="ARBA" id="ARBA00022777"/>
    </source>
</evidence>
<feature type="binding site" evidence="7">
    <location>
        <position position="79"/>
    </location>
    <ligand>
        <name>substrate</name>
    </ligand>
</feature>
<comment type="caution">
    <text evidence="7">Lacks conserved residue(s) required for the propagation of feature annotation.</text>
</comment>
<feature type="binding site" evidence="7">
    <location>
        <position position="16"/>
    </location>
    <ligand>
        <name>Mg(2+)</name>
        <dbReference type="ChEBI" id="CHEBI:18420"/>
    </ligand>
</feature>
<keyword evidence="4 7" id="KW-0418">Kinase</keyword>
<evidence type="ECO:0000256" key="6">
    <source>
        <dbReference type="ARBA" id="ARBA00023141"/>
    </source>
</evidence>
<dbReference type="HAMAP" id="MF_00109">
    <property type="entry name" value="Shikimate_kinase"/>
    <property type="match status" value="1"/>
</dbReference>
<dbReference type="EC" id="2.7.1.71" evidence="7"/>
<dbReference type="GO" id="GO:0005829">
    <property type="term" value="C:cytosol"/>
    <property type="evidence" value="ECO:0007669"/>
    <property type="project" value="TreeGrafter"/>
</dbReference>
<dbReference type="InterPro" id="IPR027417">
    <property type="entry name" value="P-loop_NTPase"/>
</dbReference>
<dbReference type="CDD" id="cd00464">
    <property type="entry name" value="SK"/>
    <property type="match status" value="1"/>
</dbReference>
<evidence type="ECO:0000313" key="8">
    <source>
        <dbReference type="EMBL" id="MBP3952340.1"/>
    </source>
</evidence>
<dbReference type="Pfam" id="PF01202">
    <property type="entry name" value="SKI"/>
    <property type="match status" value="1"/>
</dbReference>
<comment type="similarity">
    <text evidence="7">Belongs to the shikimate kinase family.</text>
</comment>
<keyword evidence="9" id="KW-1185">Reference proteome</keyword>
<evidence type="ECO:0000256" key="1">
    <source>
        <dbReference type="ARBA" id="ARBA00022605"/>
    </source>
</evidence>
<dbReference type="SUPFAM" id="SSF52540">
    <property type="entry name" value="P-loop containing nucleoside triphosphate hydrolases"/>
    <property type="match status" value="1"/>
</dbReference>
<comment type="function">
    <text evidence="7">Catalyzes the specific phosphorylation of the 3-hydroxyl group of shikimic acid using ATP as a cosubstrate.</text>
</comment>
<organism evidence="8 9">
    <name type="scientific">Halalkalibacter suaedae</name>
    <dbReference type="NCBI Taxonomy" id="2822140"/>
    <lineage>
        <taxon>Bacteria</taxon>
        <taxon>Bacillati</taxon>
        <taxon>Bacillota</taxon>
        <taxon>Bacilli</taxon>
        <taxon>Bacillales</taxon>
        <taxon>Bacillaceae</taxon>
        <taxon>Halalkalibacter</taxon>
    </lineage>
</organism>
<dbReference type="AlphaFoldDB" id="A0A940WTS7"/>
<feature type="binding site" evidence="7">
    <location>
        <position position="117"/>
    </location>
    <ligand>
        <name>ATP</name>
        <dbReference type="ChEBI" id="CHEBI:30616"/>
    </ligand>
</feature>
<dbReference type="GO" id="GO:0005524">
    <property type="term" value="F:ATP binding"/>
    <property type="evidence" value="ECO:0007669"/>
    <property type="project" value="UniProtKB-UniRule"/>
</dbReference>
<comment type="caution">
    <text evidence="8">The sequence shown here is derived from an EMBL/GenBank/DDBJ whole genome shotgun (WGS) entry which is preliminary data.</text>
</comment>
<dbReference type="GO" id="GO:0004765">
    <property type="term" value="F:shikimate kinase activity"/>
    <property type="evidence" value="ECO:0007669"/>
    <property type="project" value="UniProtKB-UniRule"/>
</dbReference>
<dbReference type="GO" id="GO:0008652">
    <property type="term" value="P:amino acid biosynthetic process"/>
    <property type="evidence" value="ECO:0007669"/>
    <property type="project" value="UniProtKB-KW"/>
</dbReference>
<keyword evidence="7" id="KW-0479">Metal-binding</keyword>
<comment type="pathway">
    <text evidence="7">Metabolic intermediate biosynthesis; chorismate biosynthesis; chorismate from D-erythrose 4-phosphate and phosphoenolpyruvate: step 5/7.</text>
</comment>
<dbReference type="PRINTS" id="PR01100">
    <property type="entry name" value="SHIKIMTKNASE"/>
</dbReference>
<comment type="subunit">
    <text evidence="7">Monomer.</text>
</comment>
<evidence type="ECO:0000256" key="7">
    <source>
        <dbReference type="HAMAP-Rule" id="MF_00109"/>
    </source>
</evidence>
<evidence type="ECO:0000256" key="2">
    <source>
        <dbReference type="ARBA" id="ARBA00022679"/>
    </source>
</evidence>
<feature type="binding site" evidence="7">
    <location>
        <position position="135"/>
    </location>
    <ligand>
        <name>substrate</name>
    </ligand>
</feature>
<keyword evidence="7" id="KW-0460">Magnesium</keyword>
<comment type="cofactor">
    <cofactor evidence="7">
        <name>Mg(2+)</name>
        <dbReference type="ChEBI" id="CHEBI:18420"/>
    </cofactor>
    <text evidence="7">Binds 1 Mg(2+) ion per subunit.</text>
</comment>
<feature type="binding site" evidence="7">
    <location>
        <position position="58"/>
    </location>
    <ligand>
        <name>substrate</name>
    </ligand>
</feature>
<keyword evidence="6 7" id="KW-0057">Aromatic amino acid biosynthesis</keyword>
<keyword evidence="1 7" id="KW-0028">Amino-acid biosynthesis</keyword>
<evidence type="ECO:0000313" key="9">
    <source>
        <dbReference type="Proteomes" id="UP000678228"/>
    </source>
</evidence>
<keyword evidence="3 7" id="KW-0547">Nucleotide-binding</keyword>
<keyword evidence="2 7" id="KW-0808">Transferase</keyword>
<dbReference type="PANTHER" id="PTHR21087:SF16">
    <property type="entry name" value="SHIKIMATE KINASE 1, CHLOROPLASTIC"/>
    <property type="match status" value="1"/>
</dbReference>
<sequence length="165" mass="18903">MVNNIYITGFMGSGKTTVGQALAKSLGYQVTDTDKWIEEMEGQSISTIFKQYGEPYFRDLETNALQQISGNQLIITTGGGIIMRPENREIMKEKGEIIYLQCDLEEVFLRLNDDTTRPLLEKEDKSNVEKLYQSRLPFYEEADYTINTTGKSIHFIVQELKSLLK</sequence>
<dbReference type="InterPro" id="IPR031322">
    <property type="entry name" value="Shikimate/glucono_kinase"/>
</dbReference>
<dbReference type="GO" id="GO:0000287">
    <property type="term" value="F:magnesium ion binding"/>
    <property type="evidence" value="ECO:0007669"/>
    <property type="project" value="UniProtKB-UniRule"/>
</dbReference>
<dbReference type="GO" id="GO:0009073">
    <property type="term" value="P:aromatic amino acid family biosynthetic process"/>
    <property type="evidence" value="ECO:0007669"/>
    <property type="project" value="UniProtKB-KW"/>
</dbReference>
<dbReference type="PANTHER" id="PTHR21087">
    <property type="entry name" value="SHIKIMATE KINASE"/>
    <property type="match status" value="1"/>
</dbReference>
<evidence type="ECO:0000256" key="5">
    <source>
        <dbReference type="ARBA" id="ARBA00022840"/>
    </source>
</evidence>
<dbReference type="InterPro" id="IPR000623">
    <property type="entry name" value="Shikimate_kinase/TSH1"/>
</dbReference>
<feature type="binding site" evidence="7">
    <location>
        <position position="34"/>
    </location>
    <ligand>
        <name>substrate</name>
    </ligand>
</feature>
<evidence type="ECO:0000256" key="3">
    <source>
        <dbReference type="ARBA" id="ARBA00022741"/>
    </source>
</evidence>
<gene>
    <name evidence="7" type="primary">aroK</name>
    <name evidence="8" type="ORF">J7W16_14455</name>
</gene>
<dbReference type="Proteomes" id="UP000678228">
    <property type="component" value="Unassembled WGS sequence"/>
</dbReference>
<accession>A0A940WTS7</accession>
<protein>
    <recommendedName>
        <fullName evidence="7">Shikimate kinase</fullName>
        <shortName evidence="7">SK</shortName>
        <ecNumber evidence="7">2.7.1.71</ecNumber>
    </recommendedName>
</protein>
<name>A0A940WTS7_9BACI</name>
<feature type="binding site" evidence="7">
    <location>
        <begin position="12"/>
        <end position="17"/>
    </location>
    <ligand>
        <name>ATP</name>
        <dbReference type="ChEBI" id="CHEBI:30616"/>
    </ligand>
</feature>
<dbReference type="EMBL" id="JAGKSQ010000005">
    <property type="protein sequence ID" value="MBP3952340.1"/>
    <property type="molecule type" value="Genomic_DNA"/>
</dbReference>
<keyword evidence="5 7" id="KW-0067">ATP-binding</keyword>
<proteinExistence type="inferred from homology"/>